<dbReference type="EMBL" id="CABIJS010000555">
    <property type="protein sequence ID" value="VUZ53289.1"/>
    <property type="molecule type" value="Genomic_DNA"/>
</dbReference>
<reference evidence="2 3" key="1">
    <citation type="submission" date="2019-07" db="EMBL/GenBank/DDBJ databases">
        <authorList>
            <person name="Jastrzebski P J."/>
            <person name="Paukszto L."/>
            <person name="Jastrzebski P J."/>
        </authorList>
    </citation>
    <scope>NUCLEOTIDE SEQUENCE [LARGE SCALE GENOMIC DNA]</scope>
    <source>
        <strain evidence="2 3">WMS-il1</strain>
    </source>
</reference>
<accession>A0A564Z1X2</accession>
<keyword evidence="3" id="KW-1185">Reference proteome</keyword>
<dbReference type="AlphaFoldDB" id="A0A564Z1X2"/>
<evidence type="ECO:0000256" key="1">
    <source>
        <dbReference type="SAM" id="MobiDB-lite"/>
    </source>
</evidence>
<evidence type="ECO:0000313" key="2">
    <source>
        <dbReference type="EMBL" id="VUZ53289.1"/>
    </source>
</evidence>
<evidence type="ECO:0000313" key="3">
    <source>
        <dbReference type="Proteomes" id="UP000321570"/>
    </source>
</evidence>
<feature type="region of interest" description="Disordered" evidence="1">
    <location>
        <begin position="67"/>
        <end position="106"/>
    </location>
</feature>
<feature type="non-terminal residue" evidence="2">
    <location>
        <position position="1"/>
    </location>
</feature>
<protein>
    <submittedName>
        <fullName evidence="2">Uncharacterized protein</fullName>
    </submittedName>
</protein>
<feature type="compositionally biased region" description="Polar residues" evidence="1">
    <location>
        <begin position="69"/>
        <end position="83"/>
    </location>
</feature>
<proteinExistence type="predicted"/>
<sequence>FRIYEITDQKVQLSRLLKDLTPAVFELVHDVLGKPSTTPYDDVKFVILQYIEEPKLEFSKGLRKKLINEVTNGPQPQKRYNSEPNPPQTDSDDSSSSLISQKRNLI</sequence>
<gene>
    <name evidence="2" type="ORF">WMSIL1_LOCUS11933</name>
</gene>
<name>A0A564Z1X2_HYMDI</name>
<dbReference type="Proteomes" id="UP000321570">
    <property type="component" value="Unassembled WGS sequence"/>
</dbReference>
<organism evidence="2 3">
    <name type="scientific">Hymenolepis diminuta</name>
    <name type="common">Rat tapeworm</name>
    <dbReference type="NCBI Taxonomy" id="6216"/>
    <lineage>
        <taxon>Eukaryota</taxon>
        <taxon>Metazoa</taxon>
        <taxon>Spiralia</taxon>
        <taxon>Lophotrochozoa</taxon>
        <taxon>Platyhelminthes</taxon>
        <taxon>Cestoda</taxon>
        <taxon>Eucestoda</taxon>
        <taxon>Cyclophyllidea</taxon>
        <taxon>Hymenolepididae</taxon>
        <taxon>Hymenolepis</taxon>
    </lineage>
</organism>